<dbReference type="PROSITE" id="PS51257">
    <property type="entry name" value="PROKAR_LIPOPROTEIN"/>
    <property type="match status" value="1"/>
</dbReference>
<evidence type="ECO:0000313" key="3">
    <source>
        <dbReference type="Proteomes" id="UP000019276"/>
    </source>
</evidence>
<dbReference type="CDD" id="cd06989">
    <property type="entry name" value="cupin_DRT102"/>
    <property type="match status" value="1"/>
</dbReference>
<organism evidence="2 3">
    <name type="scientific">Catenovulum agarivorans DS-2</name>
    <dbReference type="NCBI Taxonomy" id="1328313"/>
    <lineage>
        <taxon>Bacteria</taxon>
        <taxon>Pseudomonadati</taxon>
        <taxon>Pseudomonadota</taxon>
        <taxon>Gammaproteobacteria</taxon>
        <taxon>Alteromonadales</taxon>
        <taxon>Alteromonadaceae</taxon>
        <taxon>Catenovulum</taxon>
    </lineage>
</organism>
<feature type="chain" id="PRO_5004897932" description="DUF4437 domain-containing protein" evidence="1">
    <location>
        <begin position="20"/>
        <end position="268"/>
    </location>
</feature>
<dbReference type="Gene3D" id="2.60.120.10">
    <property type="entry name" value="Jelly Rolls"/>
    <property type="match status" value="1"/>
</dbReference>
<evidence type="ECO:0008006" key="4">
    <source>
        <dbReference type="Google" id="ProtNLM"/>
    </source>
</evidence>
<accession>W7QE52</accession>
<dbReference type="RefSeq" id="WP_035014384.1">
    <property type="nucleotide sequence ID" value="NZ_ARZY01000014.1"/>
</dbReference>
<evidence type="ECO:0000256" key="1">
    <source>
        <dbReference type="SAM" id="SignalP"/>
    </source>
</evidence>
<dbReference type="AlphaFoldDB" id="W7QE52"/>
<keyword evidence="1" id="KW-0732">Signal</keyword>
<keyword evidence="3" id="KW-1185">Reference proteome</keyword>
<dbReference type="OrthoDB" id="291085at2"/>
<evidence type="ECO:0000313" key="2">
    <source>
        <dbReference type="EMBL" id="EWH10201.1"/>
    </source>
</evidence>
<dbReference type="EMBL" id="ARZY01000014">
    <property type="protein sequence ID" value="EWH10201.1"/>
    <property type="molecule type" value="Genomic_DNA"/>
</dbReference>
<comment type="caution">
    <text evidence="2">The sequence shown here is derived from an EMBL/GenBank/DDBJ whole genome shotgun (WGS) entry which is preliminary data.</text>
</comment>
<gene>
    <name evidence="2" type="ORF">DS2_08877</name>
</gene>
<dbReference type="InterPro" id="IPR028013">
    <property type="entry name" value="DUF4437"/>
</dbReference>
<name>W7QE52_9ALTE</name>
<dbReference type="Proteomes" id="UP000019276">
    <property type="component" value="Unassembled WGS sequence"/>
</dbReference>
<reference evidence="2 3" key="1">
    <citation type="journal article" date="2014" name="Genome Announc.">
        <title>Draft Genome Sequence of the Agar-Degrading Bacterium Catenovulum sp. Strain DS-2, Isolated from Intestines of Haliotis diversicolor.</title>
        <authorList>
            <person name="Shan D."/>
            <person name="Li X."/>
            <person name="Gu Z."/>
            <person name="Wei G."/>
            <person name="Gao Z."/>
            <person name="Shao Z."/>
        </authorList>
    </citation>
    <scope>NUCLEOTIDE SEQUENCE [LARGE SCALE GENOMIC DNA]</scope>
    <source>
        <strain evidence="2 3">DS-2</strain>
    </source>
</reference>
<dbReference type="SUPFAM" id="SSF51182">
    <property type="entry name" value="RmlC-like cupins"/>
    <property type="match status" value="1"/>
</dbReference>
<dbReference type="Pfam" id="PF14499">
    <property type="entry name" value="DUF4437"/>
    <property type="match status" value="1"/>
</dbReference>
<sequence length="268" mass="29336">MIFRLAILLFSVYAVSACAANNSTLVAAENVKWGYLNPLRGDKSPAAANLWGDRSNNVATGMLVKFKKGFSSPPHIHNISYRGVVIEGLMHNDDPKAEKLWLPATSYWTQTAGENHITAANGESNLIYLEIDSGPYLVKPASQQFDNGERPVNIHASNIVWLDHTESSLISGTKVQIAHLWQKSENATIQGYLIKLAAGAKVQLTTQATEFRSVVIQSNINYSSLDQPKTTELAPGSYFSSQGNASHILASRNQSVIYIRTDGLFSIE</sequence>
<dbReference type="PATRIC" id="fig|1328313.3.peg.1812"/>
<protein>
    <recommendedName>
        <fullName evidence="4">DUF4437 domain-containing protein</fullName>
    </recommendedName>
</protein>
<dbReference type="InterPro" id="IPR011051">
    <property type="entry name" value="RmlC_Cupin_sf"/>
</dbReference>
<dbReference type="eggNOG" id="COG1917">
    <property type="taxonomic scope" value="Bacteria"/>
</dbReference>
<dbReference type="InterPro" id="IPR014710">
    <property type="entry name" value="RmlC-like_jellyroll"/>
</dbReference>
<dbReference type="STRING" id="1328313.DS2_08877"/>
<proteinExistence type="predicted"/>
<feature type="signal peptide" evidence="1">
    <location>
        <begin position="1"/>
        <end position="19"/>
    </location>
</feature>